<dbReference type="Proteomes" id="UP001218218">
    <property type="component" value="Unassembled WGS sequence"/>
</dbReference>
<reference evidence="3" key="1">
    <citation type="submission" date="2023-03" db="EMBL/GenBank/DDBJ databases">
        <title>Massive genome expansion in bonnet fungi (Mycena s.s.) driven by repeated elements and novel gene families across ecological guilds.</title>
        <authorList>
            <consortium name="Lawrence Berkeley National Laboratory"/>
            <person name="Harder C.B."/>
            <person name="Miyauchi S."/>
            <person name="Viragh M."/>
            <person name="Kuo A."/>
            <person name="Thoen E."/>
            <person name="Andreopoulos B."/>
            <person name="Lu D."/>
            <person name="Skrede I."/>
            <person name="Drula E."/>
            <person name="Henrissat B."/>
            <person name="Morin E."/>
            <person name="Kohler A."/>
            <person name="Barry K."/>
            <person name="LaButti K."/>
            <person name="Morin E."/>
            <person name="Salamov A."/>
            <person name="Lipzen A."/>
            <person name="Mereny Z."/>
            <person name="Hegedus B."/>
            <person name="Baldrian P."/>
            <person name="Stursova M."/>
            <person name="Weitz H."/>
            <person name="Taylor A."/>
            <person name="Grigoriev I.V."/>
            <person name="Nagy L.G."/>
            <person name="Martin F."/>
            <person name="Kauserud H."/>
        </authorList>
    </citation>
    <scope>NUCLEOTIDE SEQUENCE</scope>
    <source>
        <strain evidence="3">CBHHK002</strain>
    </source>
</reference>
<name>A0AAD7AQ97_9AGAR</name>
<proteinExistence type="predicted"/>
<evidence type="ECO:0000313" key="4">
    <source>
        <dbReference type="Proteomes" id="UP001218218"/>
    </source>
</evidence>
<protein>
    <submittedName>
        <fullName evidence="3">Uncharacterized protein</fullName>
    </submittedName>
</protein>
<evidence type="ECO:0000256" key="1">
    <source>
        <dbReference type="SAM" id="Phobius"/>
    </source>
</evidence>
<accession>A0AAD7AQ97</accession>
<feature type="transmembrane region" description="Helical" evidence="1">
    <location>
        <begin position="147"/>
        <end position="166"/>
    </location>
</feature>
<dbReference type="AlphaFoldDB" id="A0AAD7AQ97"/>
<keyword evidence="2" id="KW-0732">Signal</keyword>
<comment type="caution">
    <text evidence="3">The sequence shown here is derived from an EMBL/GenBank/DDBJ whole genome shotgun (WGS) entry which is preliminary data.</text>
</comment>
<feature type="chain" id="PRO_5042020155" evidence="2">
    <location>
        <begin position="24"/>
        <end position="229"/>
    </location>
</feature>
<keyword evidence="1" id="KW-0472">Membrane</keyword>
<feature type="signal peptide" evidence="2">
    <location>
        <begin position="1"/>
        <end position="23"/>
    </location>
</feature>
<keyword evidence="1" id="KW-1133">Transmembrane helix</keyword>
<keyword evidence="4" id="KW-1185">Reference proteome</keyword>
<keyword evidence="1" id="KW-0812">Transmembrane</keyword>
<dbReference type="EMBL" id="JARIHO010000003">
    <property type="protein sequence ID" value="KAJ7364708.1"/>
    <property type="molecule type" value="Genomic_DNA"/>
</dbReference>
<evidence type="ECO:0000313" key="3">
    <source>
        <dbReference type="EMBL" id="KAJ7364708.1"/>
    </source>
</evidence>
<sequence>MLVQLHWGLMYGALVELLAQSSALLRQDEDSRIRSTDASKDAVDVACVLPPPGLKRLKQLNHTRPSCCPHPPPRRRYTCLGTCRMTPTPVCARLAGLKRLKTTRLPSILSSPLLLARSTPLSTMGASKHSRVPGTFPRNRKSLTSPAVFVCLQAALLLASAMAFFARPMYPLRGSLKSPAGARLVVLYSPHRTACEPMLEGPIQDPIRPPGLPVVALEYRESRTPPYHF</sequence>
<gene>
    <name evidence="3" type="ORF">DFH08DRAFT_1073313</name>
</gene>
<evidence type="ECO:0000256" key="2">
    <source>
        <dbReference type="SAM" id="SignalP"/>
    </source>
</evidence>
<organism evidence="3 4">
    <name type="scientific">Mycena albidolilacea</name>
    <dbReference type="NCBI Taxonomy" id="1033008"/>
    <lineage>
        <taxon>Eukaryota</taxon>
        <taxon>Fungi</taxon>
        <taxon>Dikarya</taxon>
        <taxon>Basidiomycota</taxon>
        <taxon>Agaricomycotina</taxon>
        <taxon>Agaricomycetes</taxon>
        <taxon>Agaricomycetidae</taxon>
        <taxon>Agaricales</taxon>
        <taxon>Marasmiineae</taxon>
        <taxon>Mycenaceae</taxon>
        <taxon>Mycena</taxon>
    </lineage>
</organism>